<feature type="domain" description="Glycosyltransferase RgtA/B/C/D-like" evidence="9">
    <location>
        <begin position="68"/>
        <end position="199"/>
    </location>
</feature>
<keyword evidence="5 8" id="KW-0812">Transmembrane</keyword>
<evidence type="ECO:0000256" key="3">
    <source>
        <dbReference type="ARBA" id="ARBA00022676"/>
    </source>
</evidence>
<dbReference type="GeneID" id="74943476"/>
<evidence type="ECO:0000313" key="11">
    <source>
        <dbReference type="Proteomes" id="UP001057580"/>
    </source>
</evidence>
<comment type="subcellular location">
    <subcellularLocation>
        <location evidence="1">Cell membrane</location>
        <topology evidence="1">Multi-pass membrane protein</topology>
    </subcellularLocation>
</comment>
<dbReference type="GO" id="GO:0016763">
    <property type="term" value="F:pentosyltransferase activity"/>
    <property type="evidence" value="ECO:0007669"/>
    <property type="project" value="TreeGrafter"/>
</dbReference>
<keyword evidence="3 10" id="KW-0328">Glycosyltransferase</keyword>
<dbReference type="EC" id="2.4.-.-" evidence="10"/>
<name>A0A9E7R083_9EURY</name>
<sequence>MTGSRTAAVLGLMKANATRLYVALFVLFAGVLPLVFFRMPLHFDEALFLVIGDQWANGILPFTGIADHKPPGIYFLAYLAEYVTEYPHFLMRIVTFLTVAVTGVLVYLVGRKIATRTVGMVASLLYLLATYMPHFDGYFFITEPYSNLTIALAALLLLSDRRSYDAVAGASLAVGVLFNQTVFLFGLAFIVFRALLVRDPANRTREYLVGTAERFLTIGAGFLVPIGVTAAYFWVNGLLYELFYYSFYLPATSYSPPFHLYGHIVAAVSLAPIWLLAVAVIAQEGYRVLKGTVERHGSADVLFVACWALFIGYPGATSFVGDHKLLFSFPAVGLLAAIGLQRAYAAFATPDGSLSLTSAPRRGTPGSGSISLLAVVLAGFVLLSAVSAGFNVYYANNRLAHDIDGEKAKVDEVAAYVHDGAVFTYPSPQSMLYYHNDSITPVATFATVYDEATRKEMVADVDEQQAPYLVVRNNHVAPDGHIYGDKDLYFREQKAILVAYLNENYEPFETTETWTIYRRTG</sequence>
<feature type="transmembrane region" description="Helical" evidence="8">
    <location>
        <begin position="138"/>
        <end position="158"/>
    </location>
</feature>
<feature type="transmembrane region" description="Helical" evidence="8">
    <location>
        <begin position="170"/>
        <end position="195"/>
    </location>
</feature>
<evidence type="ECO:0000256" key="1">
    <source>
        <dbReference type="ARBA" id="ARBA00004651"/>
    </source>
</evidence>
<dbReference type="AlphaFoldDB" id="A0A9E7R083"/>
<dbReference type="Proteomes" id="UP001057580">
    <property type="component" value="Chromosome"/>
</dbReference>
<evidence type="ECO:0000256" key="4">
    <source>
        <dbReference type="ARBA" id="ARBA00022679"/>
    </source>
</evidence>
<dbReference type="PANTHER" id="PTHR33908">
    <property type="entry name" value="MANNOSYLTRANSFERASE YKCB-RELATED"/>
    <property type="match status" value="1"/>
</dbReference>
<feature type="transmembrane region" description="Helical" evidence="8">
    <location>
        <begin position="89"/>
        <end position="108"/>
    </location>
</feature>
<keyword evidence="7 8" id="KW-0472">Membrane</keyword>
<evidence type="ECO:0000259" key="9">
    <source>
        <dbReference type="Pfam" id="PF13231"/>
    </source>
</evidence>
<dbReference type="PANTHER" id="PTHR33908:SF11">
    <property type="entry name" value="MEMBRANE PROTEIN"/>
    <property type="match status" value="1"/>
</dbReference>
<keyword evidence="6 8" id="KW-1133">Transmembrane helix</keyword>
<dbReference type="GO" id="GO:0005886">
    <property type="term" value="C:plasma membrane"/>
    <property type="evidence" value="ECO:0007669"/>
    <property type="project" value="UniProtKB-SubCell"/>
</dbReference>
<keyword evidence="11" id="KW-1185">Reference proteome</keyword>
<feature type="transmembrane region" description="Helical" evidence="8">
    <location>
        <begin position="20"/>
        <end position="39"/>
    </location>
</feature>
<gene>
    <name evidence="10" type="ORF">N0B31_13600</name>
</gene>
<feature type="transmembrane region" description="Helical" evidence="8">
    <location>
        <begin position="215"/>
        <end position="239"/>
    </location>
</feature>
<evidence type="ECO:0000313" key="10">
    <source>
        <dbReference type="EMBL" id="UWM53173.1"/>
    </source>
</evidence>
<reference evidence="10" key="1">
    <citation type="submission" date="2022-09" db="EMBL/GenBank/DDBJ databases">
        <title>Diverse halophilic archaea isolated from saline environments.</title>
        <authorList>
            <person name="Cui H.-L."/>
        </authorList>
    </citation>
    <scope>NUCLEOTIDE SEQUENCE</scope>
    <source>
        <strain evidence="10">ZS-35-S2</strain>
    </source>
</reference>
<dbReference type="EMBL" id="CP104003">
    <property type="protein sequence ID" value="UWM53173.1"/>
    <property type="molecule type" value="Genomic_DNA"/>
</dbReference>
<evidence type="ECO:0000256" key="8">
    <source>
        <dbReference type="SAM" id="Phobius"/>
    </source>
</evidence>
<protein>
    <submittedName>
        <fullName evidence="10">Glycosyltransferase family 39 protein</fullName>
        <ecNumber evidence="10">2.4.-.-</ecNumber>
    </submittedName>
</protein>
<feature type="transmembrane region" description="Helical" evidence="8">
    <location>
        <begin position="369"/>
        <end position="394"/>
    </location>
</feature>
<dbReference type="InterPro" id="IPR050297">
    <property type="entry name" value="LipidA_mod_glycosyltrf_83"/>
</dbReference>
<dbReference type="GO" id="GO:0008610">
    <property type="term" value="P:lipid biosynthetic process"/>
    <property type="evidence" value="ECO:0007669"/>
    <property type="project" value="UniProtKB-ARBA"/>
</dbReference>
<dbReference type="KEGG" id="ssai:N0B31_13600"/>
<organism evidence="10 11">
    <name type="scientific">Salinirubellus salinus</name>
    <dbReference type="NCBI Taxonomy" id="1364945"/>
    <lineage>
        <taxon>Archaea</taxon>
        <taxon>Methanobacteriati</taxon>
        <taxon>Methanobacteriota</taxon>
        <taxon>Stenosarchaea group</taxon>
        <taxon>Halobacteria</taxon>
        <taxon>Halobacteriales</taxon>
        <taxon>Natronomonadaceae</taxon>
        <taxon>Salinirubellus</taxon>
    </lineage>
</organism>
<evidence type="ECO:0000256" key="7">
    <source>
        <dbReference type="ARBA" id="ARBA00023136"/>
    </source>
</evidence>
<feature type="transmembrane region" description="Helical" evidence="8">
    <location>
        <begin position="301"/>
        <end position="320"/>
    </location>
</feature>
<evidence type="ECO:0000256" key="5">
    <source>
        <dbReference type="ARBA" id="ARBA00022692"/>
    </source>
</evidence>
<evidence type="ECO:0000256" key="2">
    <source>
        <dbReference type="ARBA" id="ARBA00022475"/>
    </source>
</evidence>
<dbReference type="InterPro" id="IPR038731">
    <property type="entry name" value="RgtA/B/C-like"/>
</dbReference>
<dbReference type="RefSeq" id="WP_260592168.1">
    <property type="nucleotide sequence ID" value="NZ_CP104003.1"/>
</dbReference>
<keyword evidence="4 10" id="KW-0808">Transferase</keyword>
<keyword evidence="2" id="KW-1003">Cell membrane</keyword>
<proteinExistence type="predicted"/>
<evidence type="ECO:0000256" key="6">
    <source>
        <dbReference type="ARBA" id="ARBA00022989"/>
    </source>
</evidence>
<dbReference type="Pfam" id="PF13231">
    <property type="entry name" value="PMT_2"/>
    <property type="match status" value="1"/>
</dbReference>
<feature type="transmembrane region" description="Helical" evidence="8">
    <location>
        <begin position="260"/>
        <end position="281"/>
    </location>
</feature>
<accession>A0A9E7R083</accession>